<sequence>MEHLRLVFWAALAINAAAVHSQSDLHPQQDAWWESAVFYQLLPRSYRDSNGDGNGDLRGILERFDHLIDLGVTGICLGPVFRSPMRADGFDVSDFRAIDPVYGTMAEFEELLVRAKAAGLRVVLDLVPNHTSEQHEWFQKSMRKNEAYRDYYILREGGGESEEEEETSVLPNNWQSQYHTVAWKKIARGSEYYLHQFDVTEPDLNYRDAKVRQEMLDIIRYWLDRGLDGIRFERVNYLYEDLQFRDEPPIDPNGTSDSYASLDHIYTRDLSENYVLGSDWRSLFDEYTTTTGGTDSRKLMITSAYTDSLEKTVKWFGVANRPVAHIAQNFGLAREVSNVSRAEDFERVIGEWLSAMPPEGVANWALGNHDHRRVASRFGRERAAGLAMLCFTLPGTVFLYYGEEIGMEDNEAISWKETRDPLGCNTNGSVYQRYSRDPARTPFQWDASNESAGFAPSPSPLSKEPWLPVNANYPVHNLAHEKALNRSMYHLYRALIRWHQHSVTLRRGSFHSYVLPNNVFAVVRALPGEKTYVTVLNVNANVVTVDLGGVRRNATKARVAFVTPEGSYTSGQSLEDVANVVLAGYETIILELTSGTMWLGAAQVVLMSTLGLLVCVDWGRAL</sequence>
<dbReference type="GO" id="GO:0004558">
    <property type="term" value="F:alpha-1,4-glucosidase activity"/>
    <property type="evidence" value="ECO:0007669"/>
    <property type="project" value="UniProtKB-EC"/>
</dbReference>
<feature type="chain" id="PRO_5008132278" description="alpha-glucosidase" evidence="4">
    <location>
        <begin position="22"/>
        <end position="622"/>
    </location>
</feature>
<dbReference type="STRING" id="69004.A0A182Q3U1"/>
<dbReference type="EMBL" id="AXCN02000736">
    <property type="status" value="NOT_ANNOTATED_CDS"/>
    <property type="molecule type" value="Genomic_DNA"/>
</dbReference>
<dbReference type="SMART" id="SM00642">
    <property type="entry name" value="Aamy"/>
    <property type="match status" value="1"/>
</dbReference>
<dbReference type="PANTHER" id="PTHR10357">
    <property type="entry name" value="ALPHA-AMYLASE FAMILY MEMBER"/>
    <property type="match status" value="1"/>
</dbReference>
<evidence type="ECO:0000256" key="3">
    <source>
        <dbReference type="ARBA" id="ARBA00022729"/>
    </source>
</evidence>
<reference evidence="7" key="1">
    <citation type="submission" date="2014-01" db="EMBL/GenBank/DDBJ databases">
        <title>The Genome Sequence of Anopheles farauti FAR1 (V2).</title>
        <authorList>
            <consortium name="The Broad Institute Genomics Platform"/>
            <person name="Neafsey D.E."/>
            <person name="Besansky N."/>
            <person name="Howell P."/>
            <person name="Walton C."/>
            <person name="Young S.K."/>
            <person name="Zeng Q."/>
            <person name="Gargeya S."/>
            <person name="Fitzgerald M."/>
            <person name="Haas B."/>
            <person name="Abouelleil A."/>
            <person name="Allen A.W."/>
            <person name="Alvarado L."/>
            <person name="Arachchi H.M."/>
            <person name="Berlin A.M."/>
            <person name="Chapman S.B."/>
            <person name="Gainer-Dewar J."/>
            <person name="Goldberg J."/>
            <person name="Griggs A."/>
            <person name="Gujja S."/>
            <person name="Hansen M."/>
            <person name="Howarth C."/>
            <person name="Imamovic A."/>
            <person name="Ireland A."/>
            <person name="Larimer J."/>
            <person name="McCowan C."/>
            <person name="Murphy C."/>
            <person name="Pearson M."/>
            <person name="Poon T.W."/>
            <person name="Priest M."/>
            <person name="Roberts A."/>
            <person name="Saif S."/>
            <person name="Shea T."/>
            <person name="Sisk P."/>
            <person name="Sykes S."/>
            <person name="Wortman J."/>
            <person name="Nusbaum C."/>
            <person name="Birren B."/>
        </authorList>
    </citation>
    <scope>NUCLEOTIDE SEQUENCE [LARGE SCALE GENOMIC DNA]</scope>
    <source>
        <strain evidence="7">FAR1</strain>
    </source>
</reference>
<dbReference type="AlphaFoldDB" id="A0A182Q3U1"/>
<dbReference type="EC" id="3.2.1.20" evidence="2"/>
<feature type="domain" description="Glycosyl hydrolase family 13 catalytic" evidence="5">
    <location>
        <begin position="40"/>
        <end position="440"/>
    </location>
</feature>
<dbReference type="EnsemblMetazoa" id="AFAF002526-RA">
    <property type="protein sequence ID" value="AFAF002526-PA"/>
    <property type="gene ID" value="AFAF002526"/>
</dbReference>
<dbReference type="Gene3D" id="2.60.40.1180">
    <property type="entry name" value="Golgi alpha-mannosidase II"/>
    <property type="match status" value="1"/>
</dbReference>
<evidence type="ECO:0000313" key="7">
    <source>
        <dbReference type="Proteomes" id="UP000075886"/>
    </source>
</evidence>
<dbReference type="GO" id="GO:0005975">
    <property type="term" value="P:carbohydrate metabolic process"/>
    <property type="evidence" value="ECO:0007669"/>
    <property type="project" value="InterPro"/>
</dbReference>
<dbReference type="PANTHER" id="PTHR10357:SF179">
    <property type="entry name" value="NEUTRAL AND BASIC AMINO ACID TRANSPORT PROTEIN RBAT"/>
    <property type="match status" value="1"/>
</dbReference>
<proteinExistence type="predicted"/>
<dbReference type="Gene3D" id="3.90.400.10">
    <property type="entry name" value="Oligo-1,6-glucosidase, Domain 2"/>
    <property type="match status" value="1"/>
</dbReference>
<dbReference type="Proteomes" id="UP000075886">
    <property type="component" value="Unassembled WGS sequence"/>
</dbReference>
<dbReference type="InterPro" id="IPR006047">
    <property type="entry name" value="GH13_cat_dom"/>
</dbReference>
<evidence type="ECO:0000259" key="5">
    <source>
        <dbReference type="SMART" id="SM00642"/>
    </source>
</evidence>
<name>A0A182Q3U1_9DIPT</name>
<dbReference type="VEuPathDB" id="VectorBase:AFAF002526"/>
<organism evidence="6 7">
    <name type="scientific">Anopheles farauti</name>
    <dbReference type="NCBI Taxonomy" id="69004"/>
    <lineage>
        <taxon>Eukaryota</taxon>
        <taxon>Metazoa</taxon>
        <taxon>Ecdysozoa</taxon>
        <taxon>Arthropoda</taxon>
        <taxon>Hexapoda</taxon>
        <taxon>Insecta</taxon>
        <taxon>Pterygota</taxon>
        <taxon>Neoptera</taxon>
        <taxon>Endopterygota</taxon>
        <taxon>Diptera</taxon>
        <taxon>Nematocera</taxon>
        <taxon>Culicoidea</taxon>
        <taxon>Culicidae</taxon>
        <taxon>Anophelinae</taxon>
        <taxon>Anopheles</taxon>
    </lineage>
</organism>
<reference evidence="6" key="2">
    <citation type="submission" date="2020-05" db="UniProtKB">
        <authorList>
            <consortium name="EnsemblMetazoa"/>
        </authorList>
    </citation>
    <scope>IDENTIFICATION</scope>
    <source>
        <strain evidence="6">FAR1</strain>
    </source>
</reference>
<keyword evidence="7" id="KW-1185">Reference proteome</keyword>
<evidence type="ECO:0000256" key="1">
    <source>
        <dbReference type="ARBA" id="ARBA00001657"/>
    </source>
</evidence>
<dbReference type="InterPro" id="IPR045857">
    <property type="entry name" value="O16G_dom_2"/>
</dbReference>
<keyword evidence="3 4" id="KW-0732">Signal</keyword>
<dbReference type="InterPro" id="IPR017853">
    <property type="entry name" value="GH"/>
</dbReference>
<accession>A0A182Q3U1</accession>
<protein>
    <recommendedName>
        <fullName evidence="2">alpha-glucosidase</fullName>
        <ecNumber evidence="2">3.2.1.20</ecNumber>
    </recommendedName>
</protein>
<dbReference type="Gene3D" id="3.20.20.80">
    <property type="entry name" value="Glycosidases"/>
    <property type="match status" value="1"/>
</dbReference>
<dbReference type="Pfam" id="PF00128">
    <property type="entry name" value="Alpha-amylase"/>
    <property type="match status" value="1"/>
</dbReference>
<evidence type="ECO:0000256" key="4">
    <source>
        <dbReference type="SAM" id="SignalP"/>
    </source>
</evidence>
<dbReference type="SUPFAM" id="SSF51445">
    <property type="entry name" value="(Trans)glycosidases"/>
    <property type="match status" value="1"/>
</dbReference>
<evidence type="ECO:0000256" key="2">
    <source>
        <dbReference type="ARBA" id="ARBA00012741"/>
    </source>
</evidence>
<dbReference type="InterPro" id="IPR013780">
    <property type="entry name" value="Glyco_hydro_b"/>
</dbReference>
<feature type="signal peptide" evidence="4">
    <location>
        <begin position="1"/>
        <end position="21"/>
    </location>
</feature>
<evidence type="ECO:0000313" key="6">
    <source>
        <dbReference type="EnsemblMetazoa" id="AFAF002526-PA"/>
    </source>
</evidence>
<comment type="catalytic activity">
    <reaction evidence="1">
        <text>Hydrolysis of terminal, non-reducing (1-&gt;4)-linked alpha-D-glucose residues with release of alpha-D-glucose.</text>
        <dbReference type="EC" id="3.2.1.20"/>
    </reaction>
</comment>